<comment type="caution">
    <text evidence="15">The sequence shown here is derived from an EMBL/GenBank/DDBJ whole genome shotgun (WGS) entry which is preliminary data.</text>
</comment>
<evidence type="ECO:0000256" key="12">
    <source>
        <dbReference type="SAM" id="MobiDB-lite"/>
    </source>
</evidence>
<dbReference type="Gene3D" id="3.30.420.10">
    <property type="entry name" value="Ribonuclease H-like superfamily/Ribonuclease H"/>
    <property type="match status" value="1"/>
</dbReference>
<dbReference type="InterPro" id="IPR050951">
    <property type="entry name" value="Retrovirus_Pol_polyprotein"/>
</dbReference>
<dbReference type="EC" id="3.1.26.4" evidence="2"/>
<dbReference type="InterPro" id="IPR041373">
    <property type="entry name" value="RT_RNaseH"/>
</dbReference>
<evidence type="ECO:0000256" key="10">
    <source>
        <dbReference type="ARBA" id="ARBA00039658"/>
    </source>
</evidence>
<dbReference type="InterPro" id="IPR043502">
    <property type="entry name" value="DNA/RNA_pol_sf"/>
</dbReference>
<dbReference type="Gene3D" id="2.40.70.10">
    <property type="entry name" value="Acid Proteases"/>
    <property type="match status" value="1"/>
</dbReference>
<dbReference type="InterPro" id="IPR036397">
    <property type="entry name" value="RNaseH_sf"/>
</dbReference>
<dbReference type="InterPro" id="IPR041588">
    <property type="entry name" value="Integrase_H2C2"/>
</dbReference>
<dbReference type="EC" id="2.7.7.49" evidence="3"/>
<dbReference type="SUPFAM" id="SSF53098">
    <property type="entry name" value="Ribonuclease H-like"/>
    <property type="match status" value="1"/>
</dbReference>
<evidence type="ECO:0000256" key="7">
    <source>
        <dbReference type="ARBA" id="ARBA00022759"/>
    </source>
</evidence>
<dbReference type="InterPro" id="IPR000477">
    <property type="entry name" value="RT_dom"/>
</dbReference>
<dbReference type="EMBL" id="JBBPFD010000003">
    <property type="protein sequence ID" value="KAK7933092.1"/>
    <property type="molecule type" value="Genomic_DNA"/>
</dbReference>
<keyword evidence="5" id="KW-0548">Nucleotidyltransferase</keyword>
<dbReference type="FunFam" id="3.30.420.10:FF:000063">
    <property type="entry name" value="Retrovirus-related Pol polyprotein from transposon 297-like Protein"/>
    <property type="match status" value="1"/>
</dbReference>
<dbReference type="SUPFAM" id="SSF56672">
    <property type="entry name" value="DNA/RNA polymerases"/>
    <property type="match status" value="1"/>
</dbReference>
<evidence type="ECO:0000256" key="9">
    <source>
        <dbReference type="ARBA" id="ARBA00022918"/>
    </source>
</evidence>
<dbReference type="PANTHER" id="PTHR37984:SF7">
    <property type="entry name" value="INTEGRASE CATALYTIC DOMAIN-CONTAINING PROTEIN"/>
    <property type="match status" value="1"/>
</dbReference>
<dbReference type="Proteomes" id="UP001460270">
    <property type="component" value="Unassembled WGS sequence"/>
</dbReference>
<dbReference type="FunFam" id="3.10.20.370:FF:000001">
    <property type="entry name" value="Retrovirus-related Pol polyprotein from transposon 17.6-like protein"/>
    <property type="match status" value="1"/>
</dbReference>
<proteinExistence type="inferred from homology"/>
<evidence type="ECO:0000256" key="1">
    <source>
        <dbReference type="ARBA" id="ARBA00010879"/>
    </source>
</evidence>
<feature type="coiled-coil region" evidence="11">
    <location>
        <begin position="1526"/>
        <end position="1553"/>
    </location>
</feature>
<dbReference type="Gene3D" id="3.10.10.10">
    <property type="entry name" value="HIV Type 1 Reverse Transcriptase, subunit A, domain 1"/>
    <property type="match status" value="1"/>
</dbReference>
<dbReference type="GO" id="GO:0003964">
    <property type="term" value="F:RNA-directed DNA polymerase activity"/>
    <property type="evidence" value="ECO:0007669"/>
    <property type="project" value="UniProtKB-KW"/>
</dbReference>
<keyword evidence="11" id="KW-0175">Coiled coil</keyword>
<dbReference type="Pfam" id="PF17917">
    <property type="entry name" value="RT_RNaseH"/>
    <property type="match status" value="1"/>
</dbReference>
<evidence type="ECO:0000256" key="11">
    <source>
        <dbReference type="SAM" id="Coils"/>
    </source>
</evidence>
<dbReference type="CDD" id="cd01647">
    <property type="entry name" value="RT_LTR"/>
    <property type="match status" value="1"/>
</dbReference>
<dbReference type="Pfam" id="PF00078">
    <property type="entry name" value="RVT_1"/>
    <property type="match status" value="1"/>
</dbReference>
<dbReference type="SUPFAM" id="SSF50630">
    <property type="entry name" value="Acid proteases"/>
    <property type="match status" value="1"/>
</dbReference>
<feature type="region of interest" description="Disordered" evidence="12">
    <location>
        <begin position="1260"/>
        <end position="1293"/>
    </location>
</feature>
<dbReference type="CDD" id="cd09274">
    <property type="entry name" value="RNase_HI_RT_Ty3"/>
    <property type="match status" value="1"/>
</dbReference>
<keyword evidence="9" id="KW-0695">RNA-directed DNA polymerase</keyword>
<dbReference type="GO" id="GO:0003676">
    <property type="term" value="F:nucleic acid binding"/>
    <property type="evidence" value="ECO:0007669"/>
    <property type="project" value="InterPro"/>
</dbReference>
<evidence type="ECO:0000259" key="13">
    <source>
        <dbReference type="PROSITE" id="PS50878"/>
    </source>
</evidence>
<keyword evidence="16" id="KW-1185">Reference proteome</keyword>
<dbReference type="InterPro" id="IPR012337">
    <property type="entry name" value="RNaseH-like_sf"/>
</dbReference>
<gene>
    <name evidence="15" type="ORF">WMY93_003988</name>
</gene>
<keyword evidence="7" id="KW-0255">Endonuclease</keyword>
<dbReference type="GO" id="GO:0015074">
    <property type="term" value="P:DNA integration"/>
    <property type="evidence" value="ECO:0007669"/>
    <property type="project" value="InterPro"/>
</dbReference>
<evidence type="ECO:0000256" key="4">
    <source>
        <dbReference type="ARBA" id="ARBA00022679"/>
    </source>
</evidence>
<dbReference type="CDD" id="cd05481">
    <property type="entry name" value="retropepsin_like_LTR_1"/>
    <property type="match status" value="1"/>
</dbReference>
<evidence type="ECO:0000256" key="5">
    <source>
        <dbReference type="ARBA" id="ARBA00022695"/>
    </source>
</evidence>
<dbReference type="Pfam" id="PF00665">
    <property type="entry name" value="rve"/>
    <property type="match status" value="1"/>
</dbReference>
<name>A0AAW0PMJ8_9GOBI</name>
<evidence type="ECO:0000313" key="15">
    <source>
        <dbReference type="EMBL" id="KAK7933092.1"/>
    </source>
</evidence>
<evidence type="ECO:0000256" key="3">
    <source>
        <dbReference type="ARBA" id="ARBA00012493"/>
    </source>
</evidence>
<comment type="similarity">
    <text evidence="1">Belongs to the beta type-B retroviral polymerase family. HERV class-II K(HML-2) pol subfamily.</text>
</comment>
<dbReference type="PROSITE" id="PS50878">
    <property type="entry name" value="RT_POL"/>
    <property type="match status" value="1"/>
</dbReference>
<feature type="compositionally biased region" description="Polar residues" evidence="12">
    <location>
        <begin position="175"/>
        <end position="188"/>
    </location>
</feature>
<evidence type="ECO:0000313" key="16">
    <source>
        <dbReference type="Proteomes" id="UP001460270"/>
    </source>
</evidence>
<dbReference type="GO" id="GO:0004523">
    <property type="term" value="F:RNA-DNA hybrid ribonuclease activity"/>
    <property type="evidence" value="ECO:0007669"/>
    <property type="project" value="UniProtKB-EC"/>
</dbReference>
<dbReference type="Gene3D" id="1.10.340.70">
    <property type="match status" value="1"/>
</dbReference>
<keyword evidence="8" id="KW-0378">Hydrolase</keyword>
<feature type="domain" description="Reverse transcriptase" evidence="13">
    <location>
        <begin position="467"/>
        <end position="645"/>
    </location>
</feature>
<dbReference type="InterPro" id="IPR043128">
    <property type="entry name" value="Rev_trsase/Diguanyl_cyclase"/>
</dbReference>
<reference evidence="16" key="1">
    <citation type="submission" date="2024-04" db="EMBL/GenBank/DDBJ databases">
        <title>Salinicola lusitanus LLJ914,a marine bacterium isolated from the Okinawa Trough.</title>
        <authorList>
            <person name="Li J."/>
        </authorList>
    </citation>
    <scope>NUCLEOTIDE SEQUENCE [LARGE SCALE GENOMIC DNA]</scope>
</reference>
<feature type="coiled-coil region" evidence="11">
    <location>
        <begin position="1327"/>
        <end position="1476"/>
    </location>
</feature>
<evidence type="ECO:0000256" key="8">
    <source>
        <dbReference type="ARBA" id="ARBA00022801"/>
    </source>
</evidence>
<dbReference type="FunFam" id="1.10.340.70:FF:000003">
    <property type="entry name" value="Protein CBG25708"/>
    <property type="match status" value="1"/>
</dbReference>
<protein>
    <recommendedName>
        <fullName evidence="10">Gypsy retrotransposon integrase-like protein 1</fullName>
        <ecNumber evidence="3">2.7.7.49</ecNumber>
        <ecNumber evidence="2">3.1.26.4</ecNumber>
    </recommendedName>
</protein>
<sequence>MDVSGVPSPHMDWDAKNLPEAWRKFKLHVELMLSGPLKKRGEDEKCSYLLLWVGEKGRDIYNTWTLTEDERKTLKTYYDRYEEYVMPKTNVIFARYKFNEKVQGPNEPFEQFVTELRLLAKDCNYANSEEMIRDRVVFGIHSPRVREKLLSIGSDLTLDKAIDVARSHEIAQAQMKTISSGNSEQSVHAVSRQPPKTAAPWKPRHSRGNGGTFSSSKAEGDKKYYGTCVYCGNNAHSAKELCPAKGKQCKSCNKWNHFAKVCRSKQRKAVHVVIDNEPDKYTDTEDLFIDAVTQENNKEQVFAEILVGPNKKKIRFKLDTGASANVIPTSTFSKLGIQHTLQMSSRPLYGYGGERLAVRGKCNVECQYKDTTMSLQIHVVDTLAPPVLGLKACLDFKLIELILSVSEASGMSVMDEFSDVFTGIGLFPGECTIHIDPNAVPVIHPPRRVPIALRDRLKDELQNMEKQEIITKVTEPTEWVNSMVATEKPRTGRLRVCLDPKDLNKVIKRPHYPLPTLEDITCKLAGACYFSVMDARSGYWAIKLTEESSKLTTFNTVFGRYRFLRLPFGLKSSQDEFQRKVDETYEGLEGVTAIVDDVLIYGKSKEEHDRNLRAMLQRSRERGVKLNPEKSIICSTQVSYFGHLITKDGVKPDPAKITAVRDMEPPKDKGELETILGMINYLSKFAPMLSDINAPLRQLLKESSEFVWDAQHDKAFQKVKELITREPGPVLAYYDPKKELRLQVDASKYGLGATLLQENRPIGYASRSLSDSEVNYAQIEKELYAILFGCKRFHQYAYGRHIIVESDHKPLESILRKPLTAAPPRLQRMILQLQRYDFTITHKPGKDIPLADALSRKSLPDPDNSLKEGMDLQVHIVYNSLPVSDTKLKQIQAETEKDNQLTLLRRTIEDGWPDEKKQCPQLIAEYWNYRDELSQMNNILFKGEKIIVPESLRPEMLSRIHTGHMGMEKCKQRARDILFWPGMNKQIEDMVGKCPVCLEHRPSNTKEPMINHTIPDRPWQVVATDLFTWNNENYIVTVDYYSRYFELDKLHSTTAAAVIHKLKAIFARHGIPETVISDNGPQYKNKEFEAFEKTWEFKHITSSPHYPQSNGLAEKSVQIAKSLMEKAKADHKDPYLSLLEYRNTPVDNFRSPAQLLMSRRLRSIIPSTHQQLKPKTVSPRDTYTKRAIRQKHQKRYYDRSSKLLSTLQSGQSIRFQDSGHWKPAVVVRPADTARSYHIQTPEGVQYRRNRRHLLDLRETNIAHPGDNSQVQHAPEKTEYNSQPPPTLNTGTYHTRSGHLKQVLEEVLTQRQELVRLKTLQSKELKKLQKTQVQLNQTQDLLDRTKDQADQTKTELNQAKDQLEQTKKEHLTRKRLEEELSQSQTAVDKKRAELTTLQQEVETQRKEAESCLKETERHTRELQEVKEELEQRKEQSSSLQQQCRRLEDRRRHAHRCLSAVEEELQKLKLEHSQSRLTQQQLMQETAANQDKLNESSELLGLIGEKVEERKVQLQTLEQKVCALSEKHQHKQSELQELEKDRAHAQAVAAVTESEDRERRVTQEQLFKLSEELWEREQRLLEKEAEIRRNEQELHRKEAEITIGATGPLMKEAEELRSELELSDAESCEEFYLSTAGLRSASSPEEERWRVDEEADTQQLKQDSLTARLRCSLQTRDKSLQKRDLETEQSLVGLRQSVDRLDSLLLRAHK</sequence>
<evidence type="ECO:0000256" key="6">
    <source>
        <dbReference type="ARBA" id="ARBA00022722"/>
    </source>
</evidence>
<dbReference type="InterPro" id="IPR001584">
    <property type="entry name" value="Integrase_cat-core"/>
</dbReference>
<dbReference type="Gene3D" id="3.30.70.270">
    <property type="match status" value="2"/>
</dbReference>
<dbReference type="Pfam" id="PF13650">
    <property type="entry name" value="Asp_protease_2"/>
    <property type="match status" value="1"/>
</dbReference>
<organism evidence="15 16">
    <name type="scientific">Mugilogobius chulae</name>
    <name type="common">yellowstripe goby</name>
    <dbReference type="NCBI Taxonomy" id="88201"/>
    <lineage>
        <taxon>Eukaryota</taxon>
        <taxon>Metazoa</taxon>
        <taxon>Chordata</taxon>
        <taxon>Craniata</taxon>
        <taxon>Vertebrata</taxon>
        <taxon>Euteleostomi</taxon>
        <taxon>Actinopterygii</taxon>
        <taxon>Neopterygii</taxon>
        <taxon>Teleostei</taxon>
        <taxon>Neoteleostei</taxon>
        <taxon>Acanthomorphata</taxon>
        <taxon>Gobiaria</taxon>
        <taxon>Gobiiformes</taxon>
        <taxon>Gobioidei</taxon>
        <taxon>Gobiidae</taxon>
        <taxon>Gobionellinae</taxon>
        <taxon>Mugilogobius</taxon>
    </lineage>
</organism>
<keyword evidence="6" id="KW-0540">Nuclease</keyword>
<evidence type="ECO:0000259" key="14">
    <source>
        <dbReference type="PROSITE" id="PS50994"/>
    </source>
</evidence>
<feature type="region of interest" description="Disordered" evidence="12">
    <location>
        <begin position="1634"/>
        <end position="1655"/>
    </location>
</feature>
<dbReference type="Pfam" id="PF17921">
    <property type="entry name" value="Integrase_H2C2"/>
    <property type="match status" value="1"/>
</dbReference>
<dbReference type="InterPro" id="IPR021109">
    <property type="entry name" value="Peptidase_aspartic_dom_sf"/>
</dbReference>
<dbReference type="PROSITE" id="PS50994">
    <property type="entry name" value="INTEGRASE"/>
    <property type="match status" value="1"/>
</dbReference>
<feature type="region of interest" description="Disordered" evidence="12">
    <location>
        <begin position="175"/>
        <end position="219"/>
    </location>
</feature>
<accession>A0AAW0PMJ8</accession>
<dbReference type="PANTHER" id="PTHR37984">
    <property type="entry name" value="PROTEIN CBG26694"/>
    <property type="match status" value="1"/>
</dbReference>
<feature type="domain" description="Integrase catalytic" evidence="14">
    <location>
        <begin position="1014"/>
        <end position="1174"/>
    </location>
</feature>
<dbReference type="FunFam" id="3.30.70.270:FF:000026">
    <property type="entry name" value="Transposon Ty3-G Gag-Pol polyprotein"/>
    <property type="match status" value="1"/>
</dbReference>
<keyword evidence="4" id="KW-0808">Transferase</keyword>
<evidence type="ECO:0000256" key="2">
    <source>
        <dbReference type="ARBA" id="ARBA00012180"/>
    </source>
</evidence>